<dbReference type="GO" id="GO:0005737">
    <property type="term" value="C:cytoplasm"/>
    <property type="evidence" value="ECO:0007669"/>
    <property type="project" value="TreeGrafter"/>
</dbReference>
<keyword evidence="3" id="KW-1185">Reference proteome</keyword>
<dbReference type="Proteomes" id="UP000266188">
    <property type="component" value="Unassembled WGS sequence"/>
</dbReference>
<evidence type="ECO:0000313" key="2">
    <source>
        <dbReference type="EMBL" id="RJE24898.1"/>
    </source>
</evidence>
<protein>
    <recommendedName>
        <fullName evidence="4">N-acetylglucosamine-induced protein 1</fullName>
    </recommendedName>
</protein>
<evidence type="ECO:0000313" key="3">
    <source>
        <dbReference type="Proteomes" id="UP000266188"/>
    </source>
</evidence>
<dbReference type="PANTHER" id="PTHR35020">
    <property type="entry name" value="N-ACETYLGLUCOSAMINE-INDUCED PROTEIN 1"/>
    <property type="match status" value="1"/>
</dbReference>
<dbReference type="PANTHER" id="PTHR35020:SF2">
    <property type="entry name" value="N-ACETYLGLUCOSAMINE-INDUCED PROTEIN 1"/>
    <property type="match status" value="1"/>
</dbReference>
<dbReference type="InterPro" id="IPR022036">
    <property type="entry name" value="DUF3605"/>
</dbReference>
<name>A0A3A2ZNU9_9EURO</name>
<reference evidence="3" key="1">
    <citation type="submission" date="2017-02" db="EMBL/GenBank/DDBJ databases">
        <authorList>
            <person name="Tafer H."/>
            <person name="Lopandic K."/>
        </authorList>
    </citation>
    <scope>NUCLEOTIDE SEQUENCE [LARGE SCALE GENOMIC DNA]</scope>
    <source>
        <strain evidence="3">CBS 366.77</strain>
    </source>
</reference>
<dbReference type="AlphaFoldDB" id="A0A3A2ZNU9"/>
<accession>A0A3A2ZNU9</accession>
<proteinExistence type="predicted"/>
<evidence type="ECO:0008006" key="4">
    <source>
        <dbReference type="Google" id="ProtNLM"/>
    </source>
</evidence>
<dbReference type="GO" id="GO:0006044">
    <property type="term" value="P:N-acetylglucosamine metabolic process"/>
    <property type="evidence" value="ECO:0007669"/>
    <property type="project" value="TreeGrafter"/>
</dbReference>
<comment type="caution">
    <text evidence="2">The sequence shown here is derived from an EMBL/GenBank/DDBJ whole genome shotgun (WGS) entry which is preliminary data.</text>
</comment>
<dbReference type="STRING" id="2070753.A0A3A2ZNU9"/>
<organism evidence="2 3">
    <name type="scientific">Aspergillus sclerotialis</name>
    <dbReference type="NCBI Taxonomy" id="2070753"/>
    <lineage>
        <taxon>Eukaryota</taxon>
        <taxon>Fungi</taxon>
        <taxon>Dikarya</taxon>
        <taxon>Ascomycota</taxon>
        <taxon>Pezizomycotina</taxon>
        <taxon>Eurotiomycetes</taxon>
        <taxon>Eurotiomycetidae</taxon>
        <taxon>Eurotiales</taxon>
        <taxon>Aspergillaceae</taxon>
        <taxon>Aspergillus</taxon>
        <taxon>Aspergillus subgen. Polypaecilum</taxon>
    </lineage>
</organism>
<dbReference type="EMBL" id="MVGC01000064">
    <property type="protein sequence ID" value="RJE24898.1"/>
    <property type="molecule type" value="Genomic_DNA"/>
</dbReference>
<dbReference type="Pfam" id="PF12239">
    <property type="entry name" value="DUF3605"/>
    <property type="match status" value="1"/>
</dbReference>
<dbReference type="OrthoDB" id="498286at2759"/>
<evidence type="ECO:0000256" key="1">
    <source>
        <dbReference type="SAM" id="MobiDB-lite"/>
    </source>
</evidence>
<feature type="region of interest" description="Disordered" evidence="1">
    <location>
        <begin position="92"/>
        <end position="114"/>
    </location>
</feature>
<gene>
    <name evidence="2" type="ORF">PHISCL_02730</name>
</gene>
<sequence length="243" mass="28039">MTISQPPPFHLTERDHFVLSLTDEQFKPHDWEDLKSIIARNDLGALIRRPSDLRRYIAWTTNIKAKYGSITNFVCQERLGWQHLNNHSLAPNPNLNSISNSNPTPTSSSSTSDSKPIFAYKSPIPFADPDDYKILRNDWPYGVEPGISHLVIWLRTPIDVDEEGYITEESRALIQRFVDTTFVERLAGEGFKDAEKHVLWFKNWTGLQSVRSLEHVHVLLKDVSEKLIFEWTGELRDGERLLN</sequence>